<keyword evidence="3 7" id="KW-0863">Zinc-finger</keyword>
<feature type="domain" description="C2H2-type" evidence="8">
    <location>
        <begin position="197"/>
        <end position="219"/>
    </location>
</feature>
<reference evidence="9" key="2">
    <citation type="submission" date="2020-05" db="UniProtKB">
        <authorList>
            <consortium name="EnsemblMetazoa"/>
        </authorList>
    </citation>
    <scope>IDENTIFICATION</scope>
    <source>
        <strain evidence="9">IAEA</strain>
    </source>
</reference>
<dbReference type="GO" id="GO:0000981">
    <property type="term" value="F:DNA-binding transcription factor activity, RNA polymerase II-specific"/>
    <property type="evidence" value="ECO:0007669"/>
    <property type="project" value="TreeGrafter"/>
</dbReference>
<name>A0A1A9X4B0_9MUSC</name>
<dbReference type="FunFam" id="3.30.160.60:FF:000624">
    <property type="entry name" value="zinc finger protein 697"/>
    <property type="match status" value="1"/>
</dbReference>
<dbReference type="Proteomes" id="UP000091820">
    <property type="component" value="Unassembled WGS sequence"/>
</dbReference>
<dbReference type="InterPro" id="IPR036236">
    <property type="entry name" value="Znf_C2H2_sf"/>
</dbReference>
<dbReference type="InterPro" id="IPR050527">
    <property type="entry name" value="Snail/Krueppel_Znf"/>
</dbReference>
<dbReference type="GO" id="GO:0000978">
    <property type="term" value="F:RNA polymerase II cis-regulatory region sequence-specific DNA binding"/>
    <property type="evidence" value="ECO:0007669"/>
    <property type="project" value="TreeGrafter"/>
</dbReference>
<dbReference type="FunFam" id="3.30.160.60:FF:002343">
    <property type="entry name" value="Zinc finger protein 33A"/>
    <property type="match status" value="1"/>
</dbReference>
<evidence type="ECO:0000256" key="3">
    <source>
        <dbReference type="ARBA" id="ARBA00022771"/>
    </source>
</evidence>
<dbReference type="PANTHER" id="PTHR24388:SF53">
    <property type="entry name" value="CHORION TRANSCRIPTION FACTOR CF2-RELATED"/>
    <property type="match status" value="1"/>
</dbReference>
<feature type="domain" description="C2H2-type" evidence="8">
    <location>
        <begin position="141"/>
        <end position="168"/>
    </location>
</feature>
<proteinExistence type="inferred from homology"/>
<dbReference type="PANTHER" id="PTHR24388">
    <property type="entry name" value="ZINC FINGER PROTEIN"/>
    <property type="match status" value="1"/>
</dbReference>
<dbReference type="Gene3D" id="3.30.160.60">
    <property type="entry name" value="Classic Zinc Finger"/>
    <property type="match status" value="4"/>
</dbReference>
<keyword evidence="4" id="KW-0862">Zinc</keyword>
<evidence type="ECO:0000256" key="4">
    <source>
        <dbReference type="ARBA" id="ARBA00022833"/>
    </source>
</evidence>
<dbReference type="AlphaFoldDB" id="A0A1A9X4B0"/>
<evidence type="ECO:0000259" key="8">
    <source>
        <dbReference type="PROSITE" id="PS50157"/>
    </source>
</evidence>
<dbReference type="VEuPathDB" id="VectorBase:GBRI043693"/>
<keyword evidence="2" id="KW-0677">Repeat</keyword>
<evidence type="ECO:0000313" key="9">
    <source>
        <dbReference type="EnsemblMetazoa" id="GBRI043693-PA"/>
    </source>
</evidence>
<dbReference type="STRING" id="37001.A0A1A9X4B0"/>
<evidence type="ECO:0000256" key="7">
    <source>
        <dbReference type="PROSITE-ProRule" id="PRU00042"/>
    </source>
</evidence>
<evidence type="ECO:0000256" key="1">
    <source>
        <dbReference type="ARBA" id="ARBA00022723"/>
    </source>
</evidence>
<comment type="similarity">
    <text evidence="6">Belongs to the snail C2H2-type zinc-finger protein family.</text>
</comment>
<evidence type="ECO:0000256" key="5">
    <source>
        <dbReference type="ARBA" id="ARBA00023242"/>
    </source>
</evidence>
<keyword evidence="1" id="KW-0479">Metal-binding</keyword>
<keyword evidence="5" id="KW-0539">Nucleus</keyword>
<evidence type="ECO:0000256" key="6">
    <source>
        <dbReference type="ARBA" id="ARBA00037948"/>
    </source>
</evidence>
<dbReference type="PROSITE" id="PS00028">
    <property type="entry name" value="ZINC_FINGER_C2H2_1"/>
    <property type="match status" value="3"/>
</dbReference>
<evidence type="ECO:0000256" key="2">
    <source>
        <dbReference type="ARBA" id="ARBA00022737"/>
    </source>
</evidence>
<dbReference type="SMART" id="SM00355">
    <property type="entry name" value="ZnF_C2H2"/>
    <property type="match status" value="5"/>
</dbReference>
<dbReference type="InterPro" id="IPR013087">
    <property type="entry name" value="Znf_C2H2_type"/>
</dbReference>
<sequence>MSLKRQNTAIGLRLAGAILNCNKCDRSFAKMEILKRHKKQAHTMKDIGNISLSVPECTQSEDKEITCSHCPLIFMRRNNYVRHLIIAHPDEAGITPEDREMANEKHDNKNDKKGLCYYCGKIMSISTFSSHLCRHTGKSPCKCIVCSKGFPKSHDLLLHGRKHTGEKRYVYSICDKSFPQSNTLARDMRIHTGERPYKCSEYTRSFVQSNHLKIHTRHHLPKYFTIGYKESVYRHIQGDIFAVLRRGQCSQSTKTCDVIIITRVNFL</sequence>
<accession>A0A1A9X4B0</accession>
<reference evidence="10" key="1">
    <citation type="submission" date="2014-03" db="EMBL/GenBank/DDBJ databases">
        <authorList>
            <person name="Aksoy S."/>
            <person name="Warren W."/>
            <person name="Wilson R.K."/>
        </authorList>
    </citation>
    <scope>NUCLEOTIDE SEQUENCE [LARGE SCALE GENOMIC DNA]</scope>
    <source>
        <strain evidence="10">IAEA</strain>
    </source>
</reference>
<dbReference type="PROSITE" id="PS50157">
    <property type="entry name" value="ZINC_FINGER_C2H2_2"/>
    <property type="match status" value="4"/>
</dbReference>
<feature type="domain" description="C2H2-type" evidence="8">
    <location>
        <begin position="169"/>
        <end position="196"/>
    </location>
</feature>
<feature type="domain" description="C2H2-type" evidence="8">
    <location>
        <begin position="19"/>
        <end position="47"/>
    </location>
</feature>
<evidence type="ECO:0000313" key="10">
    <source>
        <dbReference type="Proteomes" id="UP000091820"/>
    </source>
</evidence>
<organism evidence="9 10">
    <name type="scientific">Glossina brevipalpis</name>
    <dbReference type="NCBI Taxonomy" id="37001"/>
    <lineage>
        <taxon>Eukaryota</taxon>
        <taxon>Metazoa</taxon>
        <taxon>Ecdysozoa</taxon>
        <taxon>Arthropoda</taxon>
        <taxon>Hexapoda</taxon>
        <taxon>Insecta</taxon>
        <taxon>Pterygota</taxon>
        <taxon>Neoptera</taxon>
        <taxon>Endopterygota</taxon>
        <taxon>Diptera</taxon>
        <taxon>Brachycera</taxon>
        <taxon>Muscomorpha</taxon>
        <taxon>Hippoboscoidea</taxon>
        <taxon>Glossinidae</taxon>
        <taxon>Glossina</taxon>
    </lineage>
</organism>
<dbReference type="SUPFAM" id="SSF57667">
    <property type="entry name" value="beta-beta-alpha zinc fingers"/>
    <property type="match status" value="3"/>
</dbReference>
<dbReference type="GO" id="GO:0008270">
    <property type="term" value="F:zinc ion binding"/>
    <property type="evidence" value="ECO:0007669"/>
    <property type="project" value="UniProtKB-KW"/>
</dbReference>
<protein>
    <recommendedName>
        <fullName evidence="8">C2H2-type domain-containing protein</fullName>
    </recommendedName>
</protein>
<keyword evidence="10" id="KW-1185">Reference proteome</keyword>
<dbReference type="EnsemblMetazoa" id="GBRI043693-RA">
    <property type="protein sequence ID" value="GBRI043693-PA"/>
    <property type="gene ID" value="GBRI043693"/>
</dbReference>